<keyword evidence="1" id="KW-1133">Transmembrane helix</keyword>
<organism evidence="2 3">
    <name type="scientific">Cohnella nanjingensis</name>
    <dbReference type="NCBI Taxonomy" id="1387779"/>
    <lineage>
        <taxon>Bacteria</taxon>
        <taxon>Bacillati</taxon>
        <taxon>Bacillota</taxon>
        <taxon>Bacilli</taxon>
        <taxon>Bacillales</taxon>
        <taxon>Paenibacillaceae</taxon>
        <taxon>Cohnella</taxon>
    </lineage>
</organism>
<proteinExistence type="predicted"/>
<dbReference type="Proteomes" id="UP000547209">
    <property type="component" value="Unassembled WGS sequence"/>
</dbReference>
<name>A0A7X0VIG0_9BACL</name>
<dbReference type="RefSeq" id="WP_185672355.1">
    <property type="nucleotide sequence ID" value="NZ_JACJVP010000047.1"/>
</dbReference>
<comment type="caution">
    <text evidence="2">The sequence shown here is derived from an EMBL/GenBank/DDBJ whole genome shotgun (WGS) entry which is preliminary data.</text>
</comment>
<gene>
    <name evidence="2" type="ORF">H7C19_27830</name>
</gene>
<evidence type="ECO:0000256" key="1">
    <source>
        <dbReference type="SAM" id="Phobius"/>
    </source>
</evidence>
<feature type="transmembrane region" description="Helical" evidence="1">
    <location>
        <begin position="40"/>
        <end position="62"/>
    </location>
</feature>
<keyword evidence="3" id="KW-1185">Reference proteome</keyword>
<keyword evidence="1" id="KW-0812">Transmembrane</keyword>
<feature type="transmembrane region" description="Helical" evidence="1">
    <location>
        <begin position="68"/>
        <end position="86"/>
    </location>
</feature>
<evidence type="ECO:0000313" key="2">
    <source>
        <dbReference type="EMBL" id="MBB6674498.1"/>
    </source>
</evidence>
<dbReference type="EMBL" id="JACJVP010000047">
    <property type="protein sequence ID" value="MBB6674498.1"/>
    <property type="molecule type" value="Genomic_DNA"/>
</dbReference>
<evidence type="ECO:0000313" key="3">
    <source>
        <dbReference type="Proteomes" id="UP000547209"/>
    </source>
</evidence>
<protein>
    <submittedName>
        <fullName evidence="2">Uncharacterized protein</fullName>
    </submittedName>
</protein>
<accession>A0A7X0VIG0</accession>
<sequence length="109" mass="11522">MEPSQLFTWEALSTMGGASLLTFFVVQYTKNYLDRVAAKLPTDLFAVGVATLILVIAQLAAGANGRDWRLYLLSLANGFLVAAAAGQMQHKAVNPPGASANSKDGQPPD</sequence>
<reference evidence="2 3" key="1">
    <citation type="submission" date="2020-08" db="EMBL/GenBank/DDBJ databases">
        <title>Cohnella phylogeny.</title>
        <authorList>
            <person name="Dunlap C."/>
        </authorList>
    </citation>
    <scope>NUCLEOTIDE SEQUENCE [LARGE SCALE GENOMIC DNA]</scope>
    <source>
        <strain evidence="2 3">DSM 28246</strain>
    </source>
</reference>
<feature type="transmembrane region" description="Helical" evidence="1">
    <location>
        <begin position="6"/>
        <end position="28"/>
    </location>
</feature>
<dbReference type="AlphaFoldDB" id="A0A7X0VIG0"/>
<keyword evidence="1" id="KW-0472">Membrane</keyword>